<feature type="domain" description="Transcription regulator TrmB N-terminal" evidence="1">
    <location>
        <begin position="15"/>
        <end position="82"/>
    </location>
</feature>
<evidence type="ECO:0000259" key="1">
    <source>
        <dbReference type="Pfam" id="PF01978"/>
    </source>
</evidence>
<protein>
    <submittedName>
        <fullName evidence="2">TrmB family transcriptional regulator</fullName>
    </submittedName>
</protein>
<dbReference type="InterPro" id="IPR036388">
    <property type="entry name" value="WH-like_DNA-bd_sf"/>
</dbReference>
<reference evidence="2" key="1">
    <citation type="journal article" date="2020" name="mSystems">
        <title>Genome- and Community-Level Interaction Insights into Carbon Utilization and Element Cycling Functions of Hydrothermarchaeota in Hydrothermal Sediment.</title>
        <authorList>
            <person name="Zhou Z."/>
            <person name="Liu Y."/>
            <person name="Xu W."/>
            <person name="Pan J."/>
            <person name="Luo Z.H."/>
            <person name="Li M."/>
        </authorList>
    </citation>
    <scope>NUCLEOTIDE SEQUENCE</scope>
    <source>
        <strain evidence="2">SpSt-1183</strain>
    </source>
</reference>
<dbReference type="SUPFAM" id="SSF46785">
    <property type="entry name" value="Winged helix' DNA-binding domain"/>
    <property type="match status" value="1"/>
</dbReference>
<dbReference type="Pfam" id="PF01978">
    <property type="entry name" value="TrmB"/>
    <property type="match status" value="1"/>
</dbReference>
<gene>
    <name evidence="2" type="ORF">ENN52_07640</name>
</gene>
<dbReference type="InterPro" id="IPR036390">
    <property type="entry name" value="WH_DNA-bd_sf"/>
</dbReference>
<dbReference type="PANTHER" id="PTHR34293">
    <property type="entry name" value="HTH-TYPE TRANSCRIPTIONAL REGULATOR TRMBL2"/>
    <property type="match status" value="1"/>
</dbReference>
<organism evidence="2">
    <name type="scientific">Methanofollis liminatans</name>
    <dbReference type="NCBI Taxonomy" id="2201"/>
    <lineage>
        <taxon>Archaea</taxon>
        <taxon>Methanobacteriati</taxon>
        <taxon>Methanobacteriota</taxon>
        <taxon>Stenosarchaea group</taxon>
        <taxon>Methanomicrobia</taxon>
        <taxon>Methanomicrobiales</taxon>
        <taxon>Methanomicrobiaceae</taxon>
        <taxon>Methanofollis</taxon>
    </lineage>
</organism>
<accession>A0A831LW80</accession>
<dbReference type="EMBL" id="DSBY01000313">
    <property type="protein sequence ID" value="HDS63975.1"/>
    <property type="molecule type" value="Genomic_DNA"/>
</dbReference>
<dbReference type="Proteomes" id="UP000885648">
    <property type="component" value="Unassembled WGS sequence"/>
</dbReference>
<sequence length="257" mass="28147">MHPSPESSGTIAEALKTLGLTKYEALVYVALLQVTRATATEIHEISGVPRASAYPVLDRLIQRNLVTVSHTTPKRFSAIPPEEAVNSLMRGIGEKASYAKESLQELYDRRKTPEGGGQELVWTITGDANIISRIRDLIAQATDRVEVLGSWHLIGDLVEPLSLAAGRVRVEVITNNPGEAVLPGIQVSTIVPSIWSKEMGSNERAGIFFVDGSKVMVVMGSEGEIPIALYSESEGFYRFFSRYWSLIRGYGGARDQK</sequence>
<evidence type="ECO:0000313" key="2">
    <source>
        <dbReference type="EMBL" id="HDS63975.1"/>
    </source>
</evidence>
<dbReference type="PANTHER" id="PTHR34293:SF1">
    <property type="entry name" value="HTH-TYPE TRANSCRIPTIONAL REGULATOR TRMBL2"/>
    <property type="match status" value="1"/>
</dbReference>
<dbReference type="Gene3D" id="1.10.10.10">
    <property type="entry name" value="Winged helix-like DNA-binding domain superfamily/Winged helix DNA-binding domain"/>
    <property type="match status" value="1"/>
</dbReference>
<proteinExistence type="predicted"/>
<dbReference type="CDD" id="cd09124">
    <property type="entry name" value="PLDc_like_TrmB_middle"/>
    <property type="match status" value="1"/>
</dbReference>
<dbReference type="AlphaFoldDB" id="A0A831LW80"/>
<dbReference type="InterPro" id="IPR002831">
    <property type="entry name" value="Tscrpt_reg_TrmB_N"/>
</dbReference>
<name>A0A831LW80_9EURY</name>
<comment type="caution">
    <text evidence="2">The sequence shown here is derived from an EMBL/GenBank/DDBJ whole genome shotgun (WGS) entry which is preliminary data.</text>
</comment>
<dbReference type="InterPro" id="IPR051797">
    <property type="entry name" value="TrmB-like"/>
</dbReference>